<reference evidence="6 7" key="1">
    <citation type="journal article" date="2019" name="Int. J. Syst. Evol. Microbiol.">
        <title>The Global Catalogue of Microorganisms (GCM) 10K type strain sequencing project: providing services to taxonomists for standard genome sequencing and annotation.</title>
        <authorList>
            <consortium name="The Broad Institute Genomics Platform"/>
            <consortium name="The Broad Institute Genome Sequencing Center for Infectious Disease"/>
            <person name="Wu L."/>
            <person name="Ma J."/>
        </authorList>
    </citation>
    <scope>NUCLEOTIDE SEQUENCE [LARGE SCALE GENOMIC DNA]</scope>
    <source>
        <strain evidence="6 7">JCM 13378</strain>
    </source>
</reference>
<dbReference type="PANTHER" id="PTHR45138:SF9">
    <property type="entry name" value="DIGUANYLATE CYCLASE DGCM-RELATED"/>
    <property type="match status" value="1"/>
</dbReference>
<sequence length="676" mass="76231">MKAIVFFLAVASFSINSFASATSQQEFESRLSGIEKLVYAIPSKAQAELAQMEEELLIDNQTDDLLIRYYLTKSTIYYLLQDYNLSLQAARQGLKLAQPDSSEGLQLNLKVIQAMLNLGQPQEAVAQLDTLLQIAQSRGDKLVEAEALLTKGMHLDSQGALKRSYAAILSSINSAEASGNSELAGRAAFALGRVLLKLNGFERSQVMLQEAQSFFESRKMSFSQMLALLDIAALHEKQQQLDQALASYQSALMLADILGDGRYRFRIHLHLADLYRDTEQKQQMQQHLQAADELQNREILPYYMAKFQLLKAQNLLDRNDLDNLVSFLAGVIPALQSSAPLYRSQVELLKVAAQGYAGKGDYQLAYQLFSEYHRKYSSFNNQQHLQDLARQQVLFELERLEYENHNLNWKNVLQKLEIEESQSTVSNLASTLTWLLLFAVTLLLVILWINRSRVKWGKLARTDTLTGLYNRRYLTEWYSRQFYQGEGLPFTQRLIFRLTGLASQFKQDSTKQMASEDLGAKLAKHMRRLKRAAIQEQQSGPFTLILTDIDYFKNINDNHGHDSGDRVLAKVAAVFKDNVRSTDVVARVGGEEFMIMLPNTDYQAGLRIAETLRERVAEQPVALDSGQFVQVTASFGVLTTSPAKGTDFTELCSKVDELLYAAKAQGRNCVVSLQTS</sequence>
<keyword evidence="4" id="KW-0732">Signal</keyword>
<dbReference type="Gene3D" id="1.25.40.10">
    <property type="entry name" value="Tetratricopeptide repeat domain"/>
    <property type="match status" value="2"/>
</dbReference>
<comment type="catalytic activity">
    <reaction evidence="2">
        <text>2 GTP = 3',3'-c-di-GMP + 2 diphosphate</text>
        <dbReference type="Rhea" id="RHEA:24898"/>
        <dbReference type="ChEBI" id="CHEBI:33019"/>
        <dbReference type="ChEBI" id="CHEBI:37565"/>
        <dbReference type="ChEBI" id="CHEBI:58805"/>
        <dbReference type="EC" id="2.7.7.65"/>
    </reaction>
</comment>
<dbReference type="RefSeq" id="WP_343847186.1">
    <property type="nucleotide sequence ID" value="NZ_BAAAEI010000024.1"/>
</dbReference>
<accession>A0ABN0XRR7</accession>
<feature type="chain" id="PRO_5046609459" description="diguanylate cyclase" evidence="4">
    <location>
        <begin position="20"/>
        <end position="676"/>
    </location>
</feature>
<dbReference type="Gene3D" id="3.30.70.270">
    <property type="match status" value="1"/>
</dbReference>
<dbReference type="InterPro" id="IPR050469">
    <property type="entry name" value="Diguanylate_Cyclase"/>
</dbReference>
<name>A0ABN0XRR7_9ALTE</name>
<keyword evidence="7" id="KW-1185">Reference proteome</keyword>
<evidence type="ECO:0000256" key="3">
    <source>
        <dbReference type="SAM" id="Phobius"/>
    </source>
</evidence>
<dbReference type="PROSITE" id="PS50887">
    <property type="entry name" value="GGDEF"/>
    <property type="match status" value="1"/>
</dbReference>
<gene>
    <name evidence="6" type="ORF">GCM10009092_39290</name>
</gene>
<evidence type="ECO:0000256" key="4">
    <source>
        <dbReference type="SAM" id="SignalP"/>
    </source>
</evidence>
<feature type="transmembrane region" description="Helical" evidence="3">
    <location>
        <begin position="431"/>
        <end position="449"/>
    </location>
</feature>
<evidence type="ECO:0000313" key="6">
    <source>
        <dbReference type="EMBL" id="GAA0371101.1"/>
    </source>
</evidence>
<dbReference type="EC" id="2.7.7.65" evidence="1"/>
<dbReference type="InterPro" id="IPR000160">
    <property type="entry name" value="GGDEF_dom"/>
</dbReference>
<dbReference type="NCBIfam" id="TIGR00254">
    <property type="entry name" value="GGDEF"/>
    <property type="match status" value="1"/>
</dbReference>
<dbReference type="Proteomes" id="UP001501757">
    <property type="component" value="Unassembled WGS sequence"/>
</dbReference>
<dbReference type="InterPro" id="IPR011990">
    <property type="entry name" value="TPR-like_helical_dom_sf"/>
</dbReference>
<evidence type="ECO:0000256" key="2">
    <source>
        <dbReference type="ARBA" id="ARBA00034247"/>
    </source>
</evidence>
<dbReference type="InterPro" id="IPR019734">
    <property type="entry name" value="TPR_rpt"/>
</dbReference>
<dbReference type="CDD" id="cd01949">
    <property type="entry name" value="GGDEF"/>
    <property type="match status" value="1"/>
</dbReference>
<dbReference type="Pfam" id="PF00990">
    <property type="entry name" value="GGDEF"/>
    <property type="match status" value="1"/>
</dbReference>
<feature type="signal peptide" evidence="4">
    <location>
        <begin position="1"/>
        <end position="19"/>
    </location>
</feature>
<dbReference type="SUPFAM" id="SSF55073">
    <property type="entry name" value="Nucleotide cyclase"/>
    <property type="match status" value="1"/>
</dbReference>
<organism evidence="6 7">
    <name type="scientific">Bowmanella denitrificans</name>
    <dbReference type="NCBI Taxonomy" id="366582"/>
    <lineage>
        <taxon>Bacteria</taxon>
        <taxon>Pseudomonadati</taxon>
        <taxon>Pseudomonadota</taxon>
        <taxon>Gammaproteobacteria</taxon>
        <taxon>Alteromonadales</taxon>
        <taxon>Alteromonadaceae</taxon>
        <taxon>Bowmanella</taxon>
    </lineage>
</organism>
<dbReference type="SMART" id="SM00267">
    <property type="entry name" value="GGDEF"/>
    <property type="match status" value="1"/>
</dbReference>
<dbReference type="InterPro" id="IPR043128">
    <property type="entry name" value="Rev_trsase/Diguanyl_cyclase"/>
</dbReference>
<protein>
    <recommendedName>
        <fullName evidence="1">diguanylate cyclase</fullName>
        <ecNumber evidence="1">2.7.7.65</ecNumber>
    </recommendedName>
</protein>
<feature type="domain" description="GGDEF" evidence="5">
    <location>
        <begin position="540"/>
        <end position="675"/>
    </location>
</feature>
<dbReference type="EMBL" id="BAAAEI010000024">
    <property type="protein sequence ID" value="GAA0371101.1"/>
    <property type="molecule type" value="Genomic_DNA"/>
</dbReference>
<dbReference type="InterPro" id="IPR029787">
    <property type="entry name" value="Nucleotide_cyclase"/>
</dbReference>
<keyword evidence="3" id="KW-0812">Transmembrane</keyword>
<evidence type="ECO:0000313" key="7">
    <source>
        <dbReference type="Proteomes" id="UP001501757"/>
    </source>
</evidence>
<keyword evidence="3" id="KW-0472">Membrane</keyword>
<comment type="caution">
    <text evidence="6">The sequence shown here is derived from an EMBL/GenBank/DDBJ whole genome shotgun (WGS) entry which is preliminary data.</text>
</comment>
<evidence type="ECO:0000259" key="5">
    <source>
        <dbReference type="PROSITE" id="PS50887"/>
    </source>
</evidence>
<evidence type="ECO:0000256" key="1">
    <source>
        <dbReference type="ARBA" id="ARBA00012528"/>
    </source>
</evidence>
<dbReference type="PANTHER" id="PTHR45138">
    <property type="entry name" value="REGULATORY COMPONENTS OF SENSORY TRANSDUCTION SYSTEM"/>
    <property type="match status" value="1"/>
</dbReference>
<proteinExistence type="predicted"/>
<keyword evidence="3" id="KW-1133">Transmembrane helix</keyword>
<dbReference type="SMART" id="SM00028">
    <property type="entry name" value="TPR"/>
    <property type="match status" value="3"/>
</dbReference>
<dbReference type="SUPFAM" id="SSF48452">
    <property type="entry name" value="TPR-like"/>
    <property type="match status" value="1"/>
</dbReference>